<gene>
    <name evidence="3" type="ORF">K443DRAFT_105471</name>
</gene>
<dbReference type="Proteomes" id="UP000054477">
    <property type="component" value="Unassembled WGS sequence"/>
</dbReference>
<dbReference type="HOGENOM" id="CLU_000445_11_16_1"/>
<dbReference type="PANTHER" id="PTHR45138">
    <property type="entry name" value="REGULATORY COMPONENTS OF SENSORY TRANSDUCTION SYSTEM"/>
    <property type="match status" value="1"/>
</dbReference>
<evidence type="ECO:0000256" key="1">
    <source>
        <dbReference type="SAM" id="Phobius"/>
    </source>
</evidence>
<dbReference type="AlphaFoldDB" id="A0A0C9XNI3"/>
<dbReference type="InterPro" id="IPR000160">
    <property type="entry name" value="GGDEF_dom"/>
</dbReference>
<dbReference type="GO" id="GO:0052621">
    <property type="term" value="F:diguanylate cyclase activity"/>
    <property type="evidence" value="ECO:0007669"/>
    <property type="project" value="TreeGrafter"/>
</dbReference>
<dbReference type="GO" id="GO:0005886">
    <property type="term" value="C:plasma membrane"/>
    <property type="evidence" value="ECO:0007669"/>
    <property type="project" value="TreeGrafter"/>
</dbReference>
<keyword evidence="1" id="KW-0472">Membrane</keyword>
<evidence type="ECO:0000313" key="4">
    <source>
        <dbReference type="Proteomes" id="UP000054477"/>
    </source>
</evidence>
<dbReference type="PANTHER" id="PTHR45138:SF9">
    <property type="entry name" value="DIGUANYLATE CYCLASE DGCM-RELATED"/>
    <property type="match status" value="1"/>
</dbReference>
<accession>A0A0C9XNI3</accession>
<dbReference type="InterPro" id="IPR050469">
    <property type="entry name" value="Diguanylate_Cyclase"/>
</dbReference>
<dbReference type="SMART" id="SM00267">
    <property type="entry name" value="GGDEF"/>
    <property type="match status" value="1"/>
</dbReference>
<keyword evidence="1" id="KW-0812">Transmembrane</keyword>
<reference evidence="4" key="2">
    <citation type="submission" date="2015-01" db="EMBL/GenBank/DDBJ databases">
        <title>Evolutionary Origins and Diversification of the Mycorrhizal Mutualists.</title>
        <authorList>
            <consortium name="DOE Joint Genome Institute"/>
            <consortium name="Mycorrhizal Genomics Consortium"/>
            <person name="Kohler A."/>
            <person name="Kuo A."/>
            <person name="Nagy L.G."/>
            <person name="Floudas D."/>
            <person name="Copeland A."/>
            <person name="Barry K.W."/>
            <person name="Cichocki N."/>
            <person name="Veneault-Fourrey C."/>
            <person name="LaButti K."/>
            <person name="Lindquist E.A."/>
            <person name="Lipzen A."/>
            <person name="Lundell T."/>
            <person name="Morin E."/>
            <person name="Murat C."/>
            <person name="Riley R."/>
            <person name="Ohm R."/>
            <person name="Sun H."/>
            <person name="Tunlid A."/>
            <person name="Henrissat B."/>
            <person name="Grigoriev I.V."/>
            <person name="Hibbett D.S."/>
            <person name="Martin F."/>
        </authorList>
    </citation>
    <scope>NUCLEOTIDE SEQUENCE [LARGE SCALE GENOMIC DNA]</scope>
    <source>
        <strain evidence="4">LaAM-08-1</strain>
    </source>
</reference>
<proteinExistence type="predicted"/>
<evidence type="ECO:0000313" key="3">
    <source>
        <dbReference type="EMBL" id="KIJ97562.1"/>
    </source>
</evidence>
<dbReference type="STRING" id="1095629.A0A0C9XNI3"/>
<keyword evidence="4" id="KW-1185">Reference proteome</keyword>
<feature type="transmembrane region" description="Helical" evidence="1">
    <location>
        <begin position="20"/>
        <end position="40"/>
    </location>
</feature>
<reference evidence="3 4" key="1">
    <citation type="submission" date="2014-04" db="EMBL/GenBank/DDBJ databases">
        <authorList>
            <consortium name="DOE Joint Genome Institute"/>
            <person name="Kuo A."/>
            <person name="Kohler A."/>
            <person name="Nagy L.G."/>
            <person name="Floudas D."/>
            <person name="Copeland A."/>
            <person name="Barry K.W."/>
            <person name="Cichocki N."/>
            <person name="Veneault-Fourrey C."/>
            <person name="LaButti K."/>
            <person name="Lindquist E.A."/>
            <person name="Lipzen A."/>
            <person name="Lundell T."/>
            <person name="Morin E."/>
            <person name="Murat C."/>
            <person name="Sun H."/>
            <person name="Tunlid A."/>
            <person name="Henrissat B."/>
            <person name="Grigoriev I.V."/>
            <person name="Hibbett D.S."/>
            <person name="Martin F."/>
            <person name="Nordberg H.P."/>
            <person name="Cantor M.N."/>
            <person name="Hua S.X."/>
        </authorList>
    </citation>
    <scope>NUCLEOTIDE SEQUENCE [LARGE SCALE GENOMIC DNA]</scope>
    <source>
        <strain evidence="3 4">LaAM-08-1</strain>
    </source>
</reference>
<dbReference type="PROSITE" id="PS50887">
    <property type="entry name" value="GGDEF"/>
    <property type="match status" value="1"/>
</dbReference>
<dbReference type="EMBL" id="KN838690">
    <property type="protein sequence ID" value="KIJ97562.1"/>
    <property type="molecule type" value="Genomic_DNA"/>
</dbReference>
<dbReference type="OrthoDB" id="3751929at2759"/>
<organism evidence="3 4">
    <name type="scientific">Laccaria amethystina LaAM-08-1</name>
    <dbReference type="NCBI Taxonomy" id="1095629"/>
    <lineage>
        <taxon>Eukaryota</taxon>
        <taxon>Fungi</taxon>
        <taxon>Dikarya</taxon>
        <taxon>Basidiomycota</taxon>
        <taxon>Agaricomycotina</taxon>
        <taxon>Agaricomycetes</taxon>
        <taxon>Agaricomycetidae</taxon>
        <taxon>Agaricales</taxon>
        <taxon>Agaricineae</taxon>
        <taxon>Hydnangiaceae</taxon>
        <taxon>Laccaria</taxon>
    </lineage>
</organism>
<dbReference type="SUPFAM" id="SSF55073">
    <property type="entry name" value="Nucleotide cyclase"/>
    <property type="match status" value="1"/>
</dbReference>
<keyword evidence="1" id="KW-1133">Transmembrane helix</keyword>
<dbReference type="InterPro" id="IPR029787">
    <property type="entry name" value="Nucleotide_cyclase"/>
</dbReference>
<dbReference type="Gene3D" id="3.30.70.270">
    <property type="match status" value="1"/>
</dbReference>
<dbReference type="FunFam" id="3.30.70.270:FF:000001">
    <property type="entry name" value="Diguanylate cyclase domain protein"/>
    <property type="match status" value="1"/>
</dbReference>
<evidence type="ECO:0000259" key="2">
    <source>
        <dbReference type="PROSITE" id="PS50887"/>
    </source>
</evidence>
<protein>
    <recommendedName>
        <fullName evidence="2">GGDEF domain-containing protein</fullName>
    </recommendedName>
</protein>
<dbReference type="InterPro" id="IPR043128">
    <property type="entry name" value="Rev_trsase/Diguanyl_cyclase"/>
</dbReference>
<sequence>MKLVSNLCRRGEVWPRGIVYPLIGFFLAQGVPLGLLVIRASEDNAWPVWQWLVDELRADQLAYCYLTLSTSTIFIVLGAILGMQEDRLRRLATTDGLTGLLNRRYFSLRLSQELARAKRYQTPLSLLVIDLDWLKAINDGAGHDAGDRAIRGVASALSRTLRATDIAARYGGDEFVALLPQTSATEAMGVAARINACVAEFNHGPGGAPLSVSIGVADLECAASDTAEDLFAAADEALYAAKAAGRNSVMAAPAVQFSERRMHQKPWLVQEIKLGKPKVIPSLWLLGNSDCPDSENVPVI</sequence>
<dbReference type="CDD" id="cd01949">
    <property type="entry name" value="GGDEF"/>
    <property type="match status" value="1"/>
</dbReference>
<dbReference type="NCBIfam" id="TIGR00254">
    <property type="entry name" value="GGDEF"/>
    <property type="match status" value="1"/>
</dbReference>
<dbReference type="GO" id="GO:0043709">
    <property type="term" value="P:cell adhesion involved in single-species biofilm formation"/>
    <property type="evidence" value="ECO:0007669"/>
    <property type="project" value="TreeGrafter"/>
</dbReference>
<feature type="domain" description="GGDEF" evidence="2">
    <location>
        <begin position="122"/>
        <end position="254"/>
    </location>
</feature>
<feature type="transmembrane region" description="Helical" evidence="1">
    <location>
        <begin position="60"/>
        <end position="81"/>
    </location>
</feature>
<dbReference type="Pfam" id="PF00990">
    <property type="entry name" value="GGDEF"/>
    <property type="match status" value="1"/>
</dbReference>
<name>A0A0C9XNI3_9AGAR</name>